<comment type="caution">
    <text evidence="2">The sequence shown here is derived from an EMBL/GenBank/DDBJ whole genome shotgun (WGS) entry which is preliminary data.</text>
</comment>
<keyword evidence="3" id="KW-1185">Reference proteome</keyword>
<accession>A0ABU9QW61</accession>
<evidence type="ECO:0000256" key="1">
    <source>
        <dbReference type="SAM" id="MobiDB-lite"/>
    </source>
</evidence>
<name>A0ABU9QW61_9BURK</name>
<feature type="region of interest" description="Disordered" evidence="1">
    <location>
        <begin position="1"/>
        <end position="22"/>
    </location>
</feature>
<gene>
    <name evidence="2" type="ORF">V4C56_02900</name>
</gene>
<proteinExistence type="predicted"/>
<organism evidence="2 3">
    <name type="scientific">Paraburkholderia azotifigens</name>
    <dbReference type="NCBI Taxonomy" id="2057004"/>
    <lineage>
        <taxon>Bacteria</taxon>
        <taxon>Pseudomonadati</taxon>
        <taxon>Pseudomonadota</taxon>
        <taxon>Betaproteobacteria</taxon>
        <taxon>Burkholderiales</taxon>
        <taxon>Burkholderiaceae</taxon>
        <taxon>Paraburkholderia</taxon>
    </lineage>
</organism>
<protein>
    <submittedName>
        <fullName evidence="2">Uncharacterized protein</fullName>
    </submittedName>
</protein>
<dbReference type="Proteomes" id="UP001481677">
    <property type="component" value="Unassembled WGS sequence"/>
</dbReference>
<reference evidence="2 3" key="1">
    <citation type="submission" date="2024-01" db="EMBL/GenBank/DDBJ databases">
        <title>The diversity of rhizobia nodulating Mimosa spp. in eleven states of Brazil covering several biomes is determined by host plant, location, and edaphic factors.</title>
        <authorList>
            <person name="Rouws L."/>
            <person name="Barauna A."/>
            <person name="Beukes C."/>
            <person name="De Faria S.M."/>
            <person name="Gross E."/>
            <person name="Dos Reis Junior F.B."/>
            <person name="Simon M."/>
            <person name="Maluk M."/>
            <person name="Odee D.W."/>
            <person name="Kenicer G."/>
            <person name="Young J.P.W."/>
            <person name="Reis V.M."/>
            <person name="Zilli J."/>
            <person name="James E.K."/>
        </authorList>
    </citation>
    <scope>NUCLEOTIDE SEQUENCE [LARGE SCALE GENOMIC DNA]</scope>
    <source>
        <strain evidence="2 3">JPY530</strain>
    </source>
</reference>
<dbReference type="EMBL" id="JAZHGA010000002">
    <property type="protein sequence ID" value="MEM5338569.1"/>
    <property type="molecule type" value="Genomic_DNA"/>
</dbReference>
<dbReference type="RefSeq" id="WP_342958464.1">
    <property type="nucleotide sequence ID" value="NZ_JAZHFZ010000002.1"/>
</dbReference>
<sequence>MHFADSPAHQGSAGTQHNPPEARNSVFVLKHAPRSAMRLSAKNALFESGFLDGSFN</sequence>
<evidence type="ECO:0000313" key="2">
    <source>
        <dbReference type="EMBL" id="MEM5338569.1"/>
    </source>
</evidence>
<evidence type="ECO:0000313" key="3">
    <source>
        <dbReference type="Proteomes" id="UP001481677"/>
    </source>
</evidence>